<gene>
    <name evidence="1" type="ORF">PWYN_01095</name>
</gene>
<protein>
    <recommendedName>
        <fullName evidence="3">DNA-binding protein</fullName>
    </recommendedName>
</protein>
<dbReference type="STRING" id="268407.PWYN_01095"/>
<dbReference type="Proteomes" id="UP000029734">
    <property type="component" value="Unassembled WGS sequence"/>
</dbReference>
<comment type="caution">
    <text evidence="1">The sequence shown here is derived from an EMBL/GenBank/DDBJ whole genome shotgun (WGS) entry which is preliminary data.</text>
</comment>
<evidence type="ECO:0000313" key="2">
    <source>
        <dbReference type="Proteomes" id="UP000029734"/>
    </source>
</evidence>
<sequence length="59" mass="6388">MRIPDGYAPITYAELAHMTGLPLSDVRVSADEMQRAGVLDMIQVGGLLFYKLNIGKGGH</sequence>
<name>A0A098MGY1_9BACL</name>
<dbReference type="AlphaFoldDB" id="A0A098MGY1"/>
<evidence type="ECO:0008006" key="3">
    <source>
        <dbReference type="Google" id="ProtNLM"/>
    </source>
</evidence>
<keyword evidence="2" id="KW-1185">Reference proteome</keyword>
<organism evidence="1 2">
    <name type="scientific">Paenibacillus wynnii</name>
    <dbReference type="NCBI Taxonomy" id="268407"/>
    <lineage>
        <taxon>Bacteria</taxon>
        <taxon>Bacillati</taxon>
        <taxon>Bacillota</taxon>
        <taxon>Bacilli</taxon>
        <taxon>Bacillales</taxon>
        <taxon>Paenibacillaceae</taxon>
        <taxon>Paenibacillus</taxon>
    </lineage>
</organism>
<dbReference type="EMBL" id="JQCR01000001">
    <property type="protein sequence ID" value="KGE20807.1"/>
    <property type="molecule type" value="Genomic_DNA"/>
</dbReference>
<proteinExistence type="predicted"/>
<evidence type="ECO:0000313" key="1">
    <source>
        <dbReference type="EMBL" id="KGE20807.1"/>
    </source>
</evidence>
<accession>A0A098MGY1</accession>
<dbReference type="OrthoDB" id="2666489at2"/>
<reference evidence="1 2" key="1">
    <citation type="submission" date="2014-08" db="EMBL/GenBank/DDBJ databases">
        <authorList>
            <person name="den Bakker H.C."/>
        </authorList>
    </citation>
    <scope>NUCLEOTIDE SEQUENCE [LARGE SCALE GENOMIC DNA]</scope>
    <source>
        <strain evidence="1 2">DSM 18334</strain>
    </source>
</reference>
<reference evidence="1 2" key="2">
    <citation type="submission" date="2014-10" db="EMBL/GenBank/DDBJ databases">
        <title>Comparative genomics of the Paenibacillus odorifer group.</title>
        <authorList>
            <person name="Tsai Y.-C."/>
            <person name="Martin N."/>
            <person name="Korlach J."/>
            <person name="Wiedmann M."/>
        </authorList>
    </citation>
    <scope>NUCLEOTIDE SEQUENCE [LARGE SCALE GENOMIC DNA]</scope>
    <source>
        <strain evidence="1 2">DSM 18334</strain>
    </source>
</reference>
<dbReference type="RefSeq" id="WP_036647476.1">
    <property type="nucleotide sequence ID" value="NZ_JQCR01000001.1"/>
</dbReference>